<dbReference type="PANTHER" id="PTHR33362:SF5">
    <property type="entry name" value="C4-DICARBOXYLATE TRAP TRANSPORTER LARGE PERMEASE PROTEIN DCTM"/>
    <property type="match status" value="1"/>
</dbReference>
<keyword evidence="10" id="KW-1185">Reference proteome</keyword>
<proteinExistence type="predicted"/>
<feature type="transmembrane region" description="Helical" evidence="7">
    <location>
        <begin position="188"/>
        <end position="218"/>
    </location>
</feature>
<dbReference type="OrthoDB" id="9777699at2"/>
<name>A0A4P7IFD5_9ACTN</name>
<feature type="transmembrane region" description="Helical" evidence="7">
    <location>
        <begin position="24"/>
        <end position="44"/>
    </location>
</feature>
<dbReference type="PANTHER" id="PTHR33362">
    <property type="entry name" value="SIALIC ACID TRAP TRANSPORTER PERMEASE PROTEIN SIAT-RELATED"/>
    <property type="match status" value="1"/>
</dbReference>
<feature type="transmembrane region" description="Helical" evidence="7">
    <location>
        <begin position="419"/>
        <end position="443"/>
    </location>
</feature>
<dbReference type="KEGG" id="nsn:EXE58_11045"/>
<keyword evidence="6 7" id="KW-0472">Membrane</keyword>
<evidence type="ECO:0000256" key="3">
    <source>
        <dbReference type="ARBA" id="ARBA00022519"/>
    </source>
</evidence>
<evidence type="ECO:0000256" key="7">
    <source>
        <dbReference type="SAM" id="Phobius"/>
    </source>
</evidence>
<gene>
    <name evidence="9" type="ORF">EXE58_11045</name>
</gene>
<evidence type="ECO:0000313" key="9">
    <source>
        <dbReference type="EMBL" id="QBX55946.1"/>
    </source>
</evidence>
<comment type="subcellular location">
    <subcellularLocation>
        <location evidence="1">Cell inner membrane</location>
        <topology evidence="1">Multi-pass membrane protein</topology>
    </subcellularLocation>
</comment>
<sequence length="499" mass="52867">MDDLATVTRPVEPAVTTQPGRRHLSRLVVVVGYVLPVLLGWLMLGGDLERTQIGFLVIAMMLSLLFLKVPIAAAMGLSGLLGIWGIRSFDTAAAAVKNLPYTNAASWSLSVLPAFIFMGVILWRSGATARIYGSAKMWLSWLPGGLAIGTNVAGAGLGSVSGSTIGVSYSLGRIGIPEMLRAGYDRRLAIGSVMMAGTAANLIPPSIMMVLFAGIATVPVGPQLLAGLIPGLMLPVAYSIVILVLYPVLTRRKTVAADEVIESSEVTLVDRLRSLPPLWPFPLLFLVVVGGLFGGVFTPTEAGAAGALTALAAALVISKRGDRLKMVVTAATEAVASTGAIFMLIIGAVILNQALTLTGITQDMIRGIEGLGLSFWPFIALLIAIYLILGMFMDPLMMMLITVPLIVPILPEYGLSVMWLGVFVVLVAEIGLVTPPVGMLTYIMHKLAQKEEVNLGQRITLGDTFQAVLWFMPATVVVVIVIAGFPDIVHWLPDISSSK</sequence>
<evidence type="ECO:0000256" key="6">
    <source>
        <dbReference type="ARBA" id="ARBA00023136"/>
    </source>
</evidence>
<evidence type="ECO:0000256" key="2">
    <source>
        <dbReference type="ARBA" id="ARBA00022475"/>
    </source>
</evidence>
<evidence type="ECO:0000256" key="1">
    <source>
        <dbReference type="ARBA" id="ARBA00004429"/>
    </source>
</evidence>
<feature type="transmembrane region" description="Helical" evidence="7">
    <location>
        <begin position="464"/>
        <end position="485"/>
    </location>
</feature>
<feature type="transmembrane region" description="Helical" evidence="7">
    <location>
        <begin position="330"/>
        <end position="351"/>
    </location>
</feature>
<feature type="transmembrane region" description="Helical" evidence="7">
    <location>
        <begin position="371"/>
        <end position="389"/>
    </location>
</feature>
<dbReference type="InterPro" id="IPR004681">
    <property type="entry name" value="TRAP_DctM"/>
</dbReference>
<dbReference type="GO" id="GO:0005886">
    <property type="term" value="C:plasma membrane"/>
    <property type="evidence" value="ECO:0007669"/>
    <property type="project" value="UniProtKB-SubCell"/>
</dbReference>
<accession>A0A4P7IFD5</accession>
<evidence type="ECO:0000256" key="4">
    <source>
        <dbReference type="ARBA" id="ARBA00022692"/>
    </source>
</evidence>
<dbReference type="Proteomes" id="UP000294853">
    <property type="component" value="Chromosome"/>
</dbReference>
<keyword evidence="2" id="KW-1003">Cell membrane</keyword>
<protein>
    <submittedName>
        <fullName evidence="9">TRAP transporter large permease subunit</fullName>
    </submittedName>
</protein>
<evidence type="ECO:0000259" key="8">
    <source>
        <dbReference type="Pfam" id="PF06808"/>
    </source>
</evidence>
<dbReference type="Pfam" id="PF06808">
    <property type="entry name" value="DctM"/>
    <property type="match status" value="1"/>
</dbReference>
<feature type="transmembrane region" description="Helical" evidence="7">
    <location>
        <begin position="278"/>
        <end position="296"/>
    </location>
</feature>
<keyword evidence="5 7" id="KW-1133">Transmembrane helix</keyword>
<dbReference type="GO" id="GO:0022857">
    <property type="term" value="F:transmembrane transporter activity"/>
    <property type="evidence" value="ECO:0007669"/>
    <property type="project" value="TreeGrafter"/>
</dbReference>
<feature type="transmembrane region" description="Helical" evidence="7">
    <location>
        <begin position="104"/>
        <end position="123"/>
    </location>
</feature>
<reference evidence="9 10" key="1">
    <citation type="submission" date="2019-03" db="EMBL/GenBank/DDBJ databases">
        <title>Three New Species of Nocardioides, Nocardioides euryhalodurans sp. nov., Nocardioides seonyuensis sp. nov. and Nocardioides eburneoflavus sp. nov. Iolated from Soil.</title>
        <authorList>
            <person name="Roh S.G."/>
            <person name="Lee C."/>
            <person name="Kim M.-K."/>
            <person name="Kim S.B."/>
        </authorList>
    </citation>
    <scope>NUCLEOTIDE SEQUENCE [LARGE SCALE GENOMIC DNA]</scope>
    <source>
        <strain evidence="9 10">MMS17-SY207-3</strain>
    </source>
</reference>
<dbReference type="RefSeq" id="WP_135267937.1">
    <property type="nucleotide sequence ID" value="NZ_CP038436.1"/>
</dbReference>
<keyword evidence="3" id="KW-0997">Cell inner membrane</keyword>
<evidence type="ECO:0000313" key="10">
    <source>
        <dbReference type="Proteomes" id="UP000294853"/>
    </source>
</evidence>
<dbReference type="EMBL" id="CP038436">
    <property type="protein sequence ID" value="QBX55946.1"/>
    <property type="molecule type" value="Genomic_DNA"/>
</dbReference>
<dbReference type="AlphaFoldDB" id="A0A4P7IFD5"/>
<evidence type="ECO:0000256" key="5">
    <source>
        <dbReference type="ARBA" id="ARBA00022989"/>
    </source>
</evidence>
<keyword evidence="4 7" id="KW-0812">Transmembrane</keyword>
<organism evidence="9 10">
    <name type="scientific">Nocardioides seonyuensis</name>
    <dbReference type="NCBI Taxonomy" id="2518371"/>
    <lineage>
        <taxon>Bacteria</taxon>
        <taxon>Bacillati</taxon>
        <taxon>Actinomycetota</taxon>
        <taxon>Actinomycetes</taxon>
        <taxon>Propionibacteriales</taxon>
        <taxon>Nocardioidaceae</taxon>
        <taxon>Nocardioides</taxon>
    </lineage>
</organism>
<feature type="transmembrane region" description="Helical" evidence="7">
    <location>
        <begin position="224"/>
        <end position="246"/>
    </location>
</feature>
<dbReference type="InterPro" id="IPR010656">
    <property type="entry name" value="DctM"/>
</dbReference>
<feature type="domain" description="TRAP C4-dicarboxylate transport system permease DctM subunit" evidence="8">
    <location>
        <begin position="59"/>
        <end position="487"/>
    </location>
</feature>
<feature type="transmembrane region" description="Helical" evidence="7">
    <location>
        <begin position="56"/>
        <end position="84"/>
    </location>
</feature>